<accession>A0A8H6HE24</accession>
<feature type="region of interest" description="Disordered" evidence="1">
    <location>
        <begin position="113"/>
        <end position="141"/>
    </location>
</feature>
<evidence type="ECO:0000256" key="1">
    <source>
        <dbReference type="SAM" id="MobiDB-lite"/>
    </source>
</evidence>
<dbReference type="Gene3D" id="3.40.970.10">
    <property type="entry name" value="Ribonuclease H1, N-terminal domain"/>
    <property type="match status" value="1"/>
</dbReference>
<evidence type="ECO:0000313" key="4">
    <source>
        <dbReference type="Proteomes" id="UP000521943"/>
    </source>
</evidence>
<name>A0A8H6HE24_9AGAR</name>
<evidence type="ECO:0000259" key="2">
    <source>
        <dbReference type="Pfam" id="PF01693"/>
    </source>
</evidence>
<evidence type="ECO:0000313" key="3">
    <source>
        <dbReference type="EMBL" id="KAF6745169.1"/>
    </source>
</evidence>
<organism evidence="3 4">
    <name type="scientific">Ephemerocybe angulata</name>
    <dbReference type="NCBI Taxonomy" id="980116"/>
    <lineage>
        <taxon>Eukaryota</taxon>
        <taxon>Fungi</taxon>
        <taxon>Dikarya</taxon>
        <taxon>Basidiomycota</taxon>
        <taxon>Agaricomycotina</taxon>
        <taxon>Agaricomycetes</taxon>
        <taxon>Agaricomycetidae</taxon>
        <taxon>Agaricales</taxon>
        <taxon>Agaricineae</taxon>
        <taxon>Psathyrellaceae</taxon>
        <taxon>Ephemerocybe</taxon>
    </lineage>
</organism>
<dbReference type="Proteomes" id="UP000521943">
    <property type="component" value="Unassembled WGS sequence"/>
</dbReference>
<comment type="caution">
    <text evidence="3">The sequence shown here is derived from an EMBL/GenBank/DDBJ whole genome shotgun (WGS) entry which is preliminary data.</text>
</comment>
<gene>
    <name evidence="3" type="ORF">DFP72DRAFT_856717</name>
</gene>
<protein>
    <recommendedName>
        <fullName evidence="2">Ribonuclease H1 N-terminal domain-containing protein</fullName>
    </recommendedName>
</protein>
<dbReference type="Pfam" id="PF01693">
    <property type="entry name" value="Cauli_VI"/>
    <property type="match status" value="1"/>
</dbReference>
<dbReference type="InterPro" id="IPR011320">
    <property type="entry name" value="RNase_H1_N"/>
</dbReference>
<feature type="domain" description="Ribonuclease H1 N-terminal" evidence="2">
    <location>
        <begin position="171"/>
        <end position="211"/>
    </location>
</feature>
<sequence length="228" mass="23306">MVQGSSSSPTTPSSTAPIFSLPDLISALETCGYVIVLPHEQMERDEAVADVSAAQLIESATSAVEATPAPPAPKMENLPSMTILTASAAPTAVPDIHIDNIVAALNTLRVSKSGEGEGVGKGKGKEESCESSGSGSGSGPASGSACGRCQALLPCTRCLGTIPTHPATTSFYCVTVGTQVGIFNDWHIVQPLVSGISGACYKKHKSESEANTAFEAARQLGLVHTVLP</sequence>
<dbReference type="InterPro" id="IPR009027">
    <property type="entry name" value="Ribosomal_bL9/RNase_H1_N"/>
</dbReference>
<feature type="compositionally biased region" description="Basic and acidic residues" evidence="1">
    <location>
        <begin position="113"/>
        <end position="128"/>
    </location>
</feature>
<dbReference type="AlphaFoldDB" id="A0A8H6HE24"/>
<dbReference type="SUPFAM" id="SSF55658">
    <property type="entry name" value="L9 N-domain-like"/>
    <property type="match status" value="1"/>
</dbReference>
<dbReference type="EMBL" id="JACGCI010000109">
    <property type="protein sequence ID" value="KAF6745169.1"/>
    <property type="molecule type" value="Genomic_DNA"/>
</dbReference>
<reference evidence="3 4" key="1">
    <citation type="submission" date="2020-07" db="EMBL/GenBank/DDBJ databases">
        <title>Comparative genomics of pyrophilous fungi reveals a link between fire events and developmental genes.</title>
        <authorList>
            <consortium name="DOE Joint Genome Institute"/>
            <person name="Steindorff A.S."/>
            <person name="Carver A."/>
            <person name="Calhoun S."/>
            <person name="Stillman K."/>
            <person name="Liu H."/>
            <person name="Lipzen A."/>
            <person name="Pangilinan J."/>
            <person name="Labutti K."/>
            <person name="Bruns T.D."/>
            <person name="Grigoriev I.V."/>
        </authorList>
    </citation>
    <scope>NUCLEOTIDE SEQUENCE [LARGE SCALE GENOMIC DNA]</scope>
    <source>
        <strain evidence="3 4">CBS 144469</strain>
    </source>
</reference>
<proteinExistence type="predicted"/>
<dbReference type="OrthoDB" id="3270804at2759"/>
<dbReference type="InterPro" id="IPR037056">
    <property type="entry name" value="RNase_H1_N_sf"/>
</dbReference>
<keyword evidence="4" id="KW-1185">Reference proteome</keyword>